<protein>
    <submittedName>
        <fullName evidence="5">Restriction modification system DNA specificity domain-containing protein</fullName>
    </submittedName>
</protein>
<feature type="domain" description="Type I restriction modification DNA specificity" evidence="4">
    <location>
        <begin position="242"/>
        <end position="413"/>
    </location>
</feature>
<gene>
    <name evidence="5" type="ORF">GCM10007100_19230</name>
</gene>
<evidence type="ECO:0000313" key="5">
    <source>
        <dbReference type="EMBL" id="GHC52978.1"/>
    </source>
</evidence>
<dbReference type="PANTHER" id="PTHR43140">
    <property type="entry name" value="TYPE-1 RESTRICTION ENZYME ECOKI SPECIFICITY PROTEIN"/>
    <property type="match status" value="1"/>
</dbReference>
<sequence>MSAGKYKPYPEYRDSEVEWLGDFPSNWEVEPSKKVLTLRRELVGTDHASFQLLSLTLRGVITRDISNGEGKIPAEFNSYQIVSPDELIFCLFDIDETPRSIGLSFHEGMITGAYNVYRTSPRYNPNYACFYFLHIDSFKGLKPFYTGLRKVVRADTFGTIKIPIPPLPEQIQIAKFLDYETAKIDELIEKQQELIALLKEKRQAVISHAVTKGLPPEAAQKVGLNPHPPLKDSGIEWLGKVPEHWNVSPLKQHVDTINGFGFSSSHFQDEGVPFIRAGNIKKKSVTQPSIFLPEKIVSAYKRVILKKNDVVISMVGSDPKILESAVGQVGIVPPSLAGAVPNQNVVIMREKGTVLLKSYLFYTLCSSAYRNHLNVFSHKLANQSIISSSLLAAAYFTFPNLKEQKTIVSFLDTEVVKFDSLTAKAKRTVGLLQERRTALISAAVTGKIDVRDWQPPKERKAS</sequence>
<dbReference type="RefSeq" id="WP_189569728.1">
    <property type="nucleotide sequence ID" value="NZ_BMXI01000007.1"/>
</dbReference>
<evidence type="ECO:0000256" key="2">
    <source>
        <dbReference type="ARBA" id="ARBA00022747"/>
    </source>
</evidence>
<comment type="similarity">
    <text evidence="1">Belongs to the type-I restriction system S methylase family.</text>
</comment>
<dbReference type="EMBL" id="BMXI01000007">
    <property type="protein sequence ID" value="GHC52978.1"/>
    <property type="molecule type" value="Genomic_DNA"/>
</dbReference>
<evidence type="ECO:0000256" key="1">
    <source>
        <dbReference type="ARBA" id="ARBA00010923"/>
    </source>
</evidence>
<keyword evidence="2" id="KW-0680">Restriction system</keyword>
<dbReference type="GO" id="GO:0003677">
    <property type="term" value="F:DNA binding"/>
    <property type="evidence" value="ECO:0007669"/>
    <property type="project" value="UniProtKB-KW"/>
</dbReference>
<accession>A0A918WL47</accession>
<evidence type="ECO:0000313" key="6">
    <source>
        <dbReference type="Proteomes" id="UP000644507"/>
    </source>
</evidence>
<dbReference type="InterPro" id="IPR044946">
    <property type="entry name" value="Restrct_endonuc_typeI_TRD_sf"/>
</dbReference>
<dbReference type="Pfam" id="PF01420">
    <property type="entry name" value="Methylase_S"/>
    <property type="match status" value="2"/>
</dbReference>
<dbReference type="Gene3D" id="1.10.287.1120">
    <property type="entry name" value="Bipartite methylase S protein"/>
    <property type="match status" value="1"/>
</dbReference>
<dbReference type="AlphaFoldDB" id="A0A918WL47"/>
<keyword evidence="3" id="KW-0238">DNA-binding</keyword>
<organism evidence="5 6">
    <name type="scientific">Roseibacillus persicicus</name>
    <dbReference type="NCBI Taxonomy" id="454148"/>
    <lineage>
        <taxon>Bacteria</taxon>
        <taxon>Pseudomonadati</taxon>
        <taxon>Verrucomicrobiota</taxon>
        <taxon>Verrucomicrobiia</taxon>
        <taxon>Verrucomicrobiales</taxon>
        <taxon>Verrucomicrobiaceae</taxon>
        <taxon>Roseibacillus</taxon>
    </lineage>
</organism>
<comment type="caution">
    <text evidence="5">The sequence shown here is derived from an EMBL/GenBank/DDBJ whole genome shotgun (WGS) entry which is preliminary data.</text>
</comment>
<keyword evidence="6" id="KW-1185">Reference proteome</keyword>
<dbReference type="InterPro" id="IPR051212">
    <property type="entry name" value="Type-I_RE_S_subunit"/>
</dbReference>
<dbReference type="PANTHER" id="PTHR43140:SF1">
    <property type="entry name" value="TYPE I RESTRICTION ENZYME ECOKI SPECIFICITY SUBUNIT"/>
    <property type="match status" value="1"/>
</dbReference>
<reference evidence="5" key="2">
    <citation type="submission" date="2020-09" db="EMBL/GenBank/DDBJ databases">
        <authorList>
            <person name="Sun Q."/>
            <person name="Kim S."/>
        </authorList>
    </citation>
    <scope>NUCLEOTIDE SEQUENCE</scope>
    <source>
        <strain evidence="5">KCTC 12988</strain>
    </source>
</reference>
<proteinExistence type="inferred from homology"/>
<evidence type="ECO:0000256" key="3">
    <source>
        <dbReference type="ARBA" id="ARBA00023125"/>
    </source>
</evidence>
<name>A0A918WL47_9BACT</name>
<evidence type="ECO:0000259" key="4">
    <source>
        <dbReference type="Pfam" id="PF01420"/>
    </source>
</evidence>
<feature type="domain" description="Type I restriction modification DNA specificity" evidence="4">
    <location>
        <begin position="129"/>
        <end position="193"/>
    </location>
</feature>
<dbReference type="GO" id="GO:0009307">
    <property type="term" value="P:DNA restriction-modification system"/>
    <property type="evidence" value="ECO:0007669"/>
    <property type="project" value="UniProtKB-KW"/>
</dbReference>
<dbReference type="InterPro" id="IPR000055">
    <property type="entry name" value="Restrct_endonuc_typeI_TRD"/>
</dbReference>
<dbReference type="Proteomes" id="UP000644507">
    <property type="component" value="Unassembled WGS sequence"/>
</dbReference>
<dbReference type="Gene3D" id="3.90.220.20">
    <property type="entry name" value="DNA methylase specificity domains"/>
    <property type="match status" value="2"/>
</dbReference>
<dbReference type="SUPFAM" id="SSF116734">
    <property type="entry name" value="DNA methylase specificity domain"/>
    <property type="match status" value="2"/>
</dbReference>
<reference evidence="5" key="1">
    <citation type="journal article" date="2014" name="Int. J. Syst. Evol. Microbiol.">
        <title>Complete genome sequence of Corynebacterium casei LMG S-19264T (=DSM 44701T), isolated from a smear-ripened cheese.</title>
        <authorList>
            <consortium name="US DOE Joint Genome Institute (JGI-PGF)"/>
            <person name="Walter F."/>
            <person name="Albersmeier A."/>
            <person name="Kalinowski J."/>
            <person name="Ruckert C."/>
        </authorList>
    </citation>
    <scope>NUCLEOTIDE SEQUENCE</scope>
    <source>
        <strain evidence="5">KCTC 12988</strain>
    </source>
</reference>